<organism evidence="2 3">
    <name type="scientific">Lentzea atacamensis</name>
    <dbReference type="NCBI Taxonomy" id="531938"/>
    <lineage>
        <taxon>Bacteria</taxon>
        <taxon>Bacillati</taxon>
        <taxon>Actinomycetota</taxon>
        <taxon>Actinomycetes</taxon>
        <taxon>Pseudonocardiales</taxon>
        <taxon>Pseudonocardiaceae</taxon>
        <taxon>Lentzea</taxon>
    </lineage>
</organism>
<evidence type="ECO:0000313" key="2">
    <source>
        <dbReference type="EMBL" id="PWK90267.1"/>
    </source>
</evidence>
<accession>A0A316I9V2</accession>
<dbReference type="Proteomes" id="UP000246005">
    <property type="component" value="Unassembled WGS sequence"/>
</dbReference>
<evidence type="ECO:0000313" key="3">
    <source>
        <dbReference type="Proteomes" id="UP000246005"/>
    </source>
</evidence>
<evidence type="ECO:0000256" key="1">
    <source>
        <dbReference type="SAM" id="MobiDB-lite"/>
    </source>
</evidence>
<dbReference type="AlphaFoldDB" id="A0A316I9V2"/>
<gene>
    <name evidence="2" type="ORF">C8D88_101279</name>
</gene>
<comment type="caution">
    <text evidence="2">The sequence shown here is derived from an EMBL/GenBank/DDBJ whole genome shotgun (WGS) entry which is preliminary data.</text>
</comment>
<name>A0A316I9V2_9PSEU</name>
<protein>
    <submittedName>
        <fullName evidence="2">Uncharacterized protein</fullName>
    </submittedName>
</protein>
<proteinExistence type="predicted"/>
<dbReference type="RefSeq" id="WP_211337103.1">
    <property type="nucleotide sequence ID" value="NZ_QGHB01000001.1"/>
</dbReference>
<dbReference type="EMBL" id="QGHB01000001">
    <property type="protein sequence ID" value="PWK90267.1"/>
    <property type="molecule type" value="Genomic_DNA"/>
</dbReference>
<feature type="region of interest" description="Disordered" evidence="1">
    <location>
        <begin position="98"/>
        <end position="119"/>
    </location>
</feature>
<reference evidence="2 3" key="1">
    <citation type="submission" date="2018-05" db="EMBL/GenBank/DDBJ databases">
        <title>Genomic Encyclopedia of Type Strains, Phase IV (KMG-IV): sequencing the most valuable type-strain genomes for metagenomic binning, comparative biology and taxonomic classification.</title>
        <authorList>
            <person name="Goeker M."/>
        </authorList>
    </citation>
    <scope>NUCLEOTIDE SEQUENCE [LARGE SCALE GENOMIC DNA]</scope>
    <source>
        <strain evidence="2 3">DSM 45480</strain>
    </source>
</reference>
<sequence length="119" mass="13154">MTVVKVVVQMRLLPNEAQAAAMAATLHMCNSAADRASRVAFERDVRSRNDLQKLVYGEMRESRLGAQAAVRTVKKVVDAYASLLASVRTGNLAGLRRAKAEGSATHRTRYRPRGFERHS</sequence>